<dbReference type="RefSeq" id="WP_200506186.1">
    <property type="nucleotide sequence ID" value="NZ_JAEHFX010000005.1"/>
</dbReference>
<dbReference type="InterPro" id="IPR013783">
    <property type="entry name" value="Ig-like_fold"/>
</dbReference>
<dbReference type="Gene3D" id="2.60.40.10">
    <property type="entry name" value="Immunoglobulins"/>
    <property type="match status" value="1"/>
</dbReference>
<protein>
    <submittedName>
        <fullName evidence="2">DUF1573 domain-containing protein</fullName>
    </submittedName>
</protein>
<proteinExistence type="predicted"/>
<reference evidence="2 3" key="1">
    <citation type="submission" date="2020-12" db="EMBL/GenBank/DDBJ databases">
        <title>Bacterial novel species Adhaeribacter sp. BT258 isolated from soil.</title>
        <authorList>
            <person name="Jung H.-Y."/>
        </authorList>
    </citation>
    <scope>NUCLEOTIDE SEQUENCE [LARGE SCALE GENOMIC DNA]</scope>
    <source>
        <strain evidence="2 3">BT258</strain>
    </source>
</reference>
<gene>
    <name evidence="2" type="ORF">I5M27_10555</name>
</gene>
<dbReference type="InterPro" id="IPR011467">
    <property type="entry name" value="DUF1573"/>
</dbReference>
<organism evidence="2 3">
    <name type="scientific">Adhaeribacter terrigena</name>
    <dbReference type="NCBI Taxonomy" id="2793070"/>
    <lineage>
        <taxon>Bacteria</taxon>
        <taxon>Pseudomonadati</taxon>
        <taxon>Bacteroidota</taxon>
        <taxon>Cytophagia</taxon>
        <taxon>Cytophagales</taxon>
        <taxon>Hymenobacteraceae</taxon>
        <taxon>Adhaeribacter</taxon>
    </lineage>
</organism>
<dbReference type="Pfam" id="PF07610">
    <property type="entry name" value="DUF1573"/>
    <property type="match status" value="1"/>
</dbReference>
<keyword evidence="1" id="KW-0732">Signal</keyword>
<evidence type="ECO:0000313" key="3">
    <source>
        <dbReference type="Proteomes" id="UP000644147"/>
    </source>
</evidence>
<dbReference type="EMBL" id="JAEHFX010000005">
    <property type="protein sequence ID" value="MBK0403427.1"/>
    <property type="molecule type" value="Genomic_DNA"/>
</dbReference>
<dbReference type="Proteomes" id="UP000644147">
    <property type="component" value="Unassembled WGS sequence"/>
</dbReference>
<evidence type="ECO:0000313" key="2">
    <source>
        <dbReference type="EMBL" id="MBK0403427.1"/>
    </source>
</evidence>
<evidence type="ECO:0000256" key="1">
    <source>
        <dbReference type="SAM" id="SignalP"/>
    </source>
</evidence>
<feature type="signal peptide" evidence="1">
    <location>
        <begin position="1"/>
        <end position="17"/>
    </location>
</feature>
<accession>A0ABS1C217</accession>
<comment type="caution">
    <text evidence="2">The sequence shown here is derived from an EMBL/GenBank/DDBJ whole genome shotgun (WGS) entry which is preliminary data.</text>
</comment>
<sequence length="163" mass="17646">MKIKLIYALLMVFGFFATTSCDKKSENTTESHEATAEELSAADLINNPNTANPEVVTTGPAPVMTFDKNEHDFGDIKPGDVVKHTFNFKNTGKAPLIIESATATCGCTVPNYPKEPIAPGQSGKIDVQFDSKGKTGQQSKQISIRSNTQPNITELTIKTNILQ</sequence>
<dbReference type="PANTHER" id="PTHR37833:SF1">
    <property type="entry name" value="SIGNAL PEPTIDE PROTEIN"/>
    <property type="match status" value="1"/>
</dbReference>
<dbReference type="PROSITE" id="PS51257">
    <property type="entry name" value="PROKAR_LIPOPROTEIN"/>
    <property type="match status" value="1"/>
</dbReference>
<feature type="chain" id="PRO_5045912532" evidence="1">
    <location>
        <begin position="18"/>
        <end position="163"/>
    </location>
</feature>
<dbReference type="PANTHER" id="PTHR37833">
    <property type="entry name" value="LIPOPROTEIN-RELATED"/>
    <property type="match status" value="1"/>
</dbReference>
<keyword evidence="3" id="KW-1185">Reference proteome</keyword>
<name>A0ABS1C217_9BACT</name>